<evidence type="ECO:0000313" key="2">
    <source>
        <dbReference type="EMBL" id="POZ50753.1"/>
    </source>
</evidence>
<feature type="transmembrane region" description="Helical" evidence="1">
    <location>
        <begin position="112"/>
        <end position="132"/>
    </location>
</feature>
<dbReference type="EMBL" id="PGFZ01000008">
    <property type="protein sequence ID" value="POZ50753.1"/>
    <property type="molecule type" value="Genomic_DNA"/>
</dbReference>
<feature type="transmembrane region" description="Helical" evidence="1">
    <location>
        <begin position="73"/>
        <end position="91"/>
    </location>
</feature>
<dbReference type="Proteomes" id="UP000237423">
    <property type="component" value="Unassembled WGS sequence"/>
</dbReference>
<name>A0A2S5CIW7_9GAMM</name>
<dbReference type="RefSeq" id="WP_146054628.1">
    <property type="nucleotide sequence ID" value="NZ_PGFZ01000008.1"/>
</dbReference>
<keyword evidence="1" id="KW-0812">Transmembrane</keyword>
<keyword evidence="1" id="KW-1133">Transmembrane helix</keyword>
<comment type="caution">
    <text evidence="2">The sequence shown here is derived from an EMBL/GenBank/DDBJ whole genome shotgun (WGS) entry which is preliminary data.</text>
</comment>
<sequence length="261" mass="29243">MPKHKPTHKSNRCTKCATENPENTIQCISCGNVILAQYDNLISIATLLLLIVGNFVSSVTLGYPQRSAFVNEVAYQMFPAIAIVTLLVKLAQKQRSPGRNVVQELVALYSDVGGRLLILMLVPLVIWLLTLVNGSGQLNLEPHKVVLLQLSIGLAVSYLFLYFSHLGSAFFALNVQNAITATRDARLQLRKNAYIKKMARLSAIHKHQQYQSELDLGFFAKGYAYQFDMTPEQGEQMLQSVDPYEFSLFEAVCIKEIFQLN</sequence>
<feature type="transmembrane region" description="Helical" evidence="1">
    <location>
        <begin position="41"/>
        <end position="61"/>
    </location>
</feature>
<reference evidence="2 3" key="1">
    <citation type="submission" date="2017-11" db="EMBL/GenBank/DDBJ databases">
        <title>Draft Genome Sequence of Methylobacter psychrotolerans Sph1T, an Obligate Methanotroph from Low-Temperature Environments.</title>
        <authorList>
            <person name="Oshkin I.Y."/>
            <person name="Miroshnikov K."/>
            <person name="Belova S.E."/>
            <person name="Korzhenkov A."/>
            <person name="Toshchakov S.V."/>
            <person name="Dedysh S.N."/>
        </authorList>
    </citation>
    <scope>NUCLEOTIDE SEQUENCE [LARGE SCALE GENOMIC DNA]</scope>
    <source>
        <strain evidence="2 3">Sph1</strain>
    </source>
</reference>
<feature type="transmembrane region" description="Helical" evidence="1">
    <location>
        <begin position="152"/>
        <end position="173"/>
    </location>
</feature>
<evidence type="ECO:0000313" key="3">
    <source>
        <dbReference type="Proteomes" id="UP000237423"/>
    </source>
</evidence>
<dbReference type="AlphaFoldDB" id="A0A2S5CIW7"/>
<gene>
    <name evidence="2" type="ORF">AADEFJLK_03219</name>
</gene>
<accession>A0A2S5CIW7</accession>
<keyword evidence="1" id="KW-0472">Membrane</keyword>
<organism evidence="2 3">
    <name type="scientific">Methylovulum psychrotolerans</name>
    <dbReference type="NCBI Taxonomy" id="1704499"/>
    <lineage>
        <taxon>Bacteria</taxon>
        <taxon>Pseudomonadati</taxon>
        <taxon>Pseudomonadota</taxon>
        <taxon>Gammaproteobacteria</taxon>
        <taxon>Methylococcales</taxon>
        <taxon>Methylococcaceae</taxon>
        <taxon>Methylovulum</taxon>
    </lineage>
</organism>
<evidence type="ECO:0000256" key="1">
    <source>
        <dbReference type="SAM" id="Phobius"/>
    </source>
</evidence>
<protein>
    <submittedName>
        <fullName evidence="2">Uncharacterized protein</fullName>
    </submittedName>
</protein>
<proteinExistence type="predicted"/>